<dbReference type="GO" id="GO:0004674">
    <property type="term" value="F:protein serine/threonine kinase activity"/>
    <property type="evidence" value="ECO:0007669"/>
    <property type="project" value="TreeGrafter"/>
</dbReference>
<dbReference type="Pfam" id="PF07714">
    <property type="entry name" value="PK_Tyr_Ser-Thr"/>
    <property type="match status" value="1"/>
</dbReference>
<dbReference type="PROSITE" id="PS50011">
    <property type="entry name" value="PROTEIN_KINASE_DOM"/>
    <property type="match status" value="1"/>
</dbReference>
<feature type="region of interest" description="Disordered" evidence="1">
    <location>
        <begin position="479"/>
        <end position="500"/>
    </location>
</feature>
<name>A0A2I1DXW8_9GLOM</name>
<dbReference type="Gene3D" id="1.10.510.10">
    <property type="entry name" value="Transferase(Phosphotransferase) domain 1"/>
    <property type="match status" value="1"/>
</dbReference>
<accession>A0A2I1DXW8</accession>
<reference evidence="2 3" key="2">
    <citation type="submission" date="2017-10" db="EMBL/GenBank/DDBJ databases">
        <title>Genome analyses suggest a sexual origin of heterokaryosis in a supposedly ancient asexual fungus.</title>
        <authorList>
            <person name="Corradi N."/>
            <person name="Sedzielewska K."/>
            <person name="Noel J."/>
            <person name="Charron P."/>
            <person name="Farinelli L."/>
            <person name="Marton T."/>
            <person name="Kruger M."/>
            <person name="Pelin A."/>
            <person name="Brachmann A."/>
            <person name="Corradi N."/>
        </authorList>
    </citation>
    <scope>NUCLEOTIDE SEQUENCE [LARGE SCALE GENOMIC DNA]</scope>
    <source>
        <strain evidence="2 3">A1</strain>
    </source>
</reference>
<dbReference type="PANTHER" id="PTHR44329">
    <property type="entry name" value="SERINE/THREONINE-PROTEIN KINASE TNNI3K-RELATED"/>
    <property type="match status" value="1"/>
</dbReference>
<dbReference type="Proteomes" id="UP000232688">
    <property type="component" value="Unassembled WGS sequence"/>
</dbReference>
<dbReference type="InterPro" id="IPR051681">
    <property type="entry name" value="Ser/Thr_Kinases-Pseudokinases"/>
</dbReference>
<dbReference type="AlphaFoldDB" id="A0A2I1DXW8"/>
<dbReference type="VEuPathDB" id="FungiDB:RhiirA1_528044"/>
<gene>
    <name evidence="2" type="ORF">RhiirA1_528044</name>
</gene>
<dbReference type="GO" id="GO:0005524">
    <property type="term" value="F:ATP binding"/>
    <property type="evidence" value="ECO:0007669"/>
    <property type="project" value="InterPro"/>
</dbReference>
<evidence type="ECO:0000256" key="1">
    <source>
        <dbReference type="SAM" id="MobiDB-lite"/>
    </source>
</evidence>
<organism evidence="2 3">
    <name type="scientific">Rhizophagus irregularis</name>
    <dbReference type="NCBI Taxonomy" id="588596"/>
    <lineage>
        <taxon>Eukaryota</taxon>
        <taxon>Fungi</taxon>
        <taxon>Fungi incertae sedis</taxon>
        <taxon>Mucoromycota</taxon>
        <taxon>Glomeromycotina</taxon>
        <taxon>Glomeromycetes</taxon>
        <taxon>Glomerales</taxon>
        <taxon>Glomeraceae</taxon>
        <taxon>Rhizophagus</taxon>
    </lineage>
</organism>
<sequence>MTSIRKELIVATLNKIVSLTDYKIYNDINKRYEFQKKTILDDKSLTKVERMEAINSLTIYYDYQKVLYNKGTKRLCEECQQICFATLYCEHCVRTYLKNNFSNWTSGNYYIDDLIQKCQLESLRPDQIIEWIPYDNLQNIEYISSKVYSADWIDGRYYIWDPELEQLKRFGMHKVILKRLINVNNANENWFEEAKSNLTISNKYSGIVRFYGLTQDPSNNKDYMLVMYLMDKNLKSYLQQHKCTWKEKIAVVYDIIEALYRIHINNAVHQNLHSGNILYSQDKNFWYISDFGFCGPADKSTNYIYGNLPYIAPEAMMGKGYTFASDIYSFGILMWEILSGQIPFNDHEHNYDLAMKIVNGIRPKIVSSIPLNYEKLMKQCWDADPLKRPNTATLRNKIKKMWGDSYNDDNEFNTLEYNDSSQLSQVNLNSNSKLSSSSKISSLSASKLYQFENLPEPRNATEVAFHSKSYVPVDNMKEFDNDPIENQDDSESKSIDSVNEPYNHISKSNVVEDENEIYNNTDFHSEEQNNMEIPEDKKVPESENVIEEQEAFHSKPHVLPVDNIKEFDNDPIENQDDSESKSIDNINEPYNHIIKLNVIEDENEIYNNTDFHSEEQNNMEISEDKKVPEPRNVTEEQEVIHSKPYNFSTPVDNKFDNSLNHLKNQDDLEFTNINNELILKSNIIEDEDKNFCLEERNDIEQHNDLEISEDILLNSLIVENLTKSNTIEDKQDNLETPKVIDNFNKSENLMKPIIIKEIDKSNNQFEIIEYNENTKPNLENQDCLNIYKDEVKQKSRNLNNLKKRFSIIKHIKKLPKLLKKKGKL</sequence>
<proteinExistence type="predicted"/>
<dbReference type="SUPFAM" id="SSF56112">
    <property type="entry name" value="Protein kinase-like (PK-like)"/>
    <property type="match status" value="1"/>
</dbReference>
<dbReference type="VEuPathDB" id="FungiDB:RhiirFUN_000395"/>
<dbReference type="InterPro" id="IPR011009">
    <property type="entry name" value="Kinase-like_dom_sf"/>
</dbReference>
<evidence type="ECO:0000313" key="2">
    <source>
        <dbReference type="EMBL" id="PKC76304.1"/>
    </source>
</evidence>
<evidence type="ECO:0000313" key="3">
    <source>
        <dbReference type="Proteomes" id="UP000232688"/>
    </source>
</evidence>
<reference evidence="2 3" key="1">
    <citation type="submission" date="2017-10" db="EMBL/GenBank/DDBJ databases">
        <title>Extensive intraspecific genome diversity in a model arbuscular mycorrhizal fungus.</title>
        <authorList>
            <person name="Chen E.C.H."/>
            <person name="Morin E."/>
            <person name="Baudet D."/>
            <person name="Noel J."/>
            <person name="Ndikumana S."/>
            <person name="Charron P."/>
            <person name="St-Onge C."/>
            <person name="Giorgi J."/>
            <person name="Grigoriev I.V."/>
            <person name="Roux C."/>
            <person name="Martin F.M."/>
            <person name="Corradi N."/>
        </authorList>
    </citation>
    <scope>NUCLEOTIDE SEQUENCE [LARGE SCALE GENOMIC DNA]</scope>
    <source>
        <strain evidence="2 3">A1</strain>
    </source>
</reference>
<dbReference type="InterPro" id="IPR001245">
    <property type="entry name" value="Ser-Thr/Tyr_kinase_cat_dom"/>
</dbReference>
<dbReference type="EMBL" id="LLXH01000004">
    <property type="protein sequence ID" value="PKC76304.1"/>
    <property type="molecule type" value="Genomic_DNA"/>
</dbReference>
<comment type="caution">
    <text evidence="2">The sequence shown here is derived from an EMBL/GenBank/DDBJ whole genome shotgun (WGS) entry which is preliminary data.</text>
</comment>
<dbReference type="OrthoDB" id="2366453at2759"/>
<protein>
    <submittedName>
        <fullName evidence="2">Uncharacterized protein</fullName>
    </submittedName>
</protein>
<dbReference type="VEuPathDB" id="FungiDB:FUN_020752"/>
<dbReference type="InterPro" id="IPR000719">
    <property type="entry name" value="Prot_kinase_dom"/>
</dbReference>